<dbReference type="InterPro" id="IPR006118">
    <property type="entry name" value="Recombinase_CS"/>
</dbReference>
<feature type="domain" description="Resolvase/invertase-type recombinase catalytic" evidence="4">
    <location>
        <begin position="1"/>
        <end position="50"/>
    </location>
</feature>
<dbReference type="InterPro" id="IPR036162">
    <property type="entry name" value="Resolvase-like_N_sf"/>
</dbReference>
<protein>
    <submittedName>
        <fullName evidence="5">Resolvase-like protein</fullName>
    </submittedName>
</protein>
<dbReference type="InterPro" id="IPR006119">
    <property type="entry name" value="Resolv_N"/>
</dbReference>
<gene>
    <name evidence="5" type="ORF">JD77_05238</name>
</gene>
<dbReference type="Gene3D" id="3.40.50.1390">
    <property type="entry name" value="Resolvase, N-terminal catalytic domain"/>
    <property type="match status" value="1"/>
</dbReference>
<proteinExistence type="predicted"/>
<comment type="caution">
    <text evidence="5">The sequence shown here is derived from an EMBL/GenBank/DDBJ whole genome shotgun (WGS) entry which is preliminary data.</text>
</comment>
<sequence>MPGFMHPGDTLVVPSLDRLSRSLQDLIATVGDLRGRGVGFTALVMFSWVG</sequence>
<dbReference type="RefSeq" id="WP_246140950.1">
    <property type="nucleotide sequence ID" value="NZ_VLKE01000001.1"/>
</dbReference>
<keyword evidence="1" id="KW-0229">DNA integration</keyword>
<keyword evidence="3" id="KW-0233">DNA recombination</keyword>
<evidence type="ECO:0000256" key="2">
    <source>
        <dbReference type="ARBA" id="ARBA00023125"/>
    </source>
</evidence>
<dbReference type="AlphaFoldDB" id="A0A562IGT3"/>
<name>A0A562IGT3_MICOL</name>
<evidence type="ECO:0000256" key="1">
    <source>
        <dbReference type="ARBA" id="ARBA00022908"/>
    </source>
</evidence>
<dbReference type="Pfam" id="PF00239">
    <property type="entry name" value="Resolvase"/>
    <property type="match status" value="1"/>
</dbReference>
<evidence type="ECO:0000259" key="4">
    <source>
        <dbReference type="PROSITE" id="PS51736"/>
    </source>
</evidence>
<dbReference type="PROSITE" id="PS51736">
    <property type="entry name" value="RECOMBINASES_3"/>
    <property type="match status" value="1"/>
</dbReference>
<dbReference type="GO" id="GO:0003677">
    <property type="term" value="F:DNA binding"/>
    <property type="evidence" value="ECO:0007669"/>
    <property type="project" value="UniProtKB-KW"/>
</dbReference>
<dbReference type="Proteomes" id="UP000319825">
    <property type="component" value="Unassembled WGS sequence"/>
</dbReference>
<evidence type="ECO:0000313" key="6">
    <source>
        <dbReference type="Proteomes" id="UP000319825"/>
    </source>
</evidence>
<dbReference type="PROSITE" id="PS00398">
    <property type="entry name" value="RECOMBINASES_2"/>
    <property type="match status" value="1"/>
</dbReference>
<reference evidence="5 6" key="1">
    <citation type="submission" date="2019-07" db="EMBL/GenBank/DDBJ databases">
        <title>R&amp;d 2014.</title>
        <authorList>
            <person name="Klenk H.-P."/>
        </authorList>
    </citation>
    <scope>NUCLEOTIDE SEQUENCE [LARGE SCALE GENOMIC DNA]</scope>
    <source>
        <strain evidence="5 6">DSM 43868</strain>
    </source>
</reference>
<keyword evidence="2" id="KW-0238">DNA-binding</keyword>
<evidence type="ECO:0000256" key="3">
    <source>
        <dbReference type="ARBA" id="ARBA00023172"/>
    </source>
</evidence>
<evidence type="ECO:0000313" key="5">
    <source>
        <dbReference type="EMBL" id="TWH70217.1"/>
    </source>
</evidence>
<organism evidence="5 6">
    <name type="scientific">Micromonospora olivasterospora</name>
    <dbReference type="NCBI Taxonomy" id="1880"/>
    <lineage>
        <taxon>Bacteria</taxon>
        <taxon>Bacillati</taxon>
        <taxon>Actinomycetota</taxon>
        <taxon>Actinomycetes</taxon>
        <taxon>Micromonosporales</taxon>
        <taxon>Micromonosporaceae</taxon>
        <taxon>Micromonospora</taxon>
    </lineage>
</organism>
<dbReference type="SUPFAM" id="SSF53041">
    <property type="entry name" value="Resolvase-like"/>
    <property type="match status" value="1"/>
</dbReference>
<accession>A0A562IGT3</accession>
<keyword evidence="6" id="KW-1185">Reference proteome</keyword>
<dbReference type="GO" id="GO:0015074">
    <property type="term" value="P:DNA integration"/>
    <property type="evidence" value="ECO:0007669"/>
    <property type="project" value="UniProtKB-KW"/>
</dbReference>
<dbReference type="GO" id="GO:0000150">
    <property type="term" value="F:DNA strand exchange activity"/>
    <property type="evidence" value="ECO:0007669"/>
    <property type="project" value="InterPro"/>
</dbReference>
<dbReference type="EMBL" id="VLKE01000001">
    <property type="protein sequence ID" value="TWH70217.1"/>
    <property type="molecule type" value="Genomic_DNA"/>
</dbReference>